<name>A0AAV2E267_9ROSI</name>
<dbReference type="Proteomes" id="UP001497516">
    <property type="component" value="Chromosome 4"/>
</dbReference>
<reference evidence="1 2" key="1">
    <citation type="submission" date="2024-04" db="EMBL/GenBank/DDBJ databases">
        <authorList>
            <person name="Fracassetti M."/>
        </authorList>
    </citation>
    <scope>NUCLEOTIDE SEQUENCE [LARGE SCALE GENOMIC DNA]</scope>
</reference>
<dbReference type="AlphaFoldDB" id="A0AAV2E267"/>
<accession>A0AAV2E267</accession>
<gene>
    <name evidence="1" type="ORF">LTRI10_LOCUS21400</name>
</gene>
<proteinExistence type="predicted"/>
<evidence type="ECO:0000313" key="1">
    <source>
        <dbReference type="EMBL" id="CAL1379914.1"/>
    </source>
</evidence>
<keyword evidence="2" id="KW-1185">Reference proteome</keyword>
<evidence type="ECO:0000313" key="2">
    <source>
        <dbReference type="Proteomes" id="UP001497516"/>
    </source>
</evidence>
<sequence>MAAATVLIPVAGQINGNATELALLQLGLMWHFRRKLQKLRDTSFHHPVCAPTMQEISSSTIIKVEEWLGKQLSNDMYEPTSTHNAAH</sequence>
<dbReference type="EMBL" id="OZ034817">
    <property type="protein sequence ID" value="CAL1379914.1"/>
    <property type="molecule type" value="Genomic_DNA"/>
</dbReference>
<protein>
    <submittedName>
        <fullName evidence="1">Uncharacterized protein</fullName>
    </submittedName>
</protein>
<organism evidence="1 2">
    <name type="scientific">Linum trigynum</name>
    <dbReference type="NCBI Taxonomy" id="586398"/>
    <lineage>
        <taxon>Eukaryota</taxon>
        <taxon>Viridiplantae</taxon>
        <taxon>Streptophyta</taxon>
        <taxon>Embryophyta</taxon>
        <taxon>Tracheophyta</taxon>
        <taxon>Spermatophyta</taxon>
        <taxon>Magnoliopsida</taxon>
        <taxon>eudicotyledons</taxon>
        <taxon>Gunneridae</taxon>
        <taxon>Pentapetalae</taxon>
        <taxon>rosids</taxon>
        <taxon>fabids</taxon>
        <taxon>Malpighiales</taxon>
        <taxon>Linaceae</taxon>
        <taxon>Linum</taxon>
    </lineage>
</organism>